<organism evidence="2 3">
    <name type="scientific">Sphingobacterium wenxiniae</name>
    <dbReference type="NCBI Taxonomy" id="683125"/>
    <lineage>
        <taxon>Bacteria</taxon>
        <taxon>Pseudomonadati</taxon>
        <taxon>Bacteroidota</taxon>
        <taxon>Sphingobacteriia</taxon>
        <taxon>Sphingobacteriales</taxon>
        <taxon>Sphingobacteriaceae</taxon>
        <taxon>Sphingobacterium</taxon>
    </lineage>
</organism>
<accession>A0A1I6SDQ6</accession>
<dbReference type="RefSeq" id="WP_093364934.1">
    <property type="nucleotide sequence ID" value="NZ_FOZZ01000004.1"/>
</dbReference>
<dbReference type="InterPro" id="IPR011322">
    <property type="entry name" value="N-reg_PII-like_a/b"/>
</dbReference>
<feature type="domain" description="DUF2007" evidence="1">
    <location>
        <begin position="5"/>
        <end position="65"/>
    </location>
</feature>
<evidence type="ECO:0000259" key="1">
    <source>
        <dbReference type="Pfam" id="PF09413"/>
    </source>
</evidence>
<evidence type="ECO:0000313" key="3">
    <source>
        <dbReference type="Proteomes" id="UP000198785"/>
    </source>
</evidence>
<name>A0A1I6SDQ6_9SPHI</name>
<dbReference type="Pfam" id="PF09413">
    <property type="entry name" value="DUF2007"/>
    <property type="match status" value="1"/>
</dbReference>
<dbReference type="Gene3D" id="3.30.70.790">
    <property type="entry name" value="UreE, C-terminal domain"/>
    <property type="match status" value="1"/>
</dbReference>
<dbReference type="SUPFAM" id="SSF54913">
    <property type="entry name" value="GlnB-like"/>
    <property type="match status" value="1"/>
</dbReference>
<dbReference type="Proteomes" id="UP000198785">
    <property type="component" value="Unassembled WGS sequence"/>
</dbReference>
<protein>
    <submittedName>
        <fullName evidence="2">Putative signal transducing protein</fullName>
    </submittedName>
</protein>
<proteinExistence type="predicted"/>
<dbReference type="EMBL" id="FOZZ01000004">
    <property type="protein sequence ID" value="SFS75105.1"/>
    <property type="molecule type" value="Genomic_DNA"/>
</dbReference>
<dbReference type="OrthoDB" id="1467917at2"/>
<keyword evidence="3" id="KW-1185">Reference proteome</keyword>
<dbReference type="AlphaFoldDB" id="A0A1I6SDQ6"/>
<gene>
    <name evidence="2" type="ORF">SAMN05660206_104240</name>
</gene>
<sequence>MEKEWVKIQSYTDALRGEIIKQMLEENGIPVVLMNKQDSSFKFGKIDLMVNADDAEEARRLIAENESGETDEN</sequence>
<reference evidence="2 3" key="1">
    <citation type="submission" date="2016-10" db="EMBL/GenBank/DDBJ databases">
        <authorList>
            <person name="de Groot N.N."/>
        </authorList>
    </citation>
    <scope>NUCLEOTIDE SEQUENCE [LARGE SCALE GENOMIC DNA]</scope>
    <source>
        <strain evidence="2 3">DSM 22789</strain>
    </source>
</reference>
<dbReference type="STRING" id="683125.SAMN05660206_104240"/>
<evidence type="ECO:0000313" key="2">
    <source>
        <dbReference type="EMBL" id="SFS75105.1"/>
    </source>
</evidence>
<dbReference type="InterPro" id="IPR018551">
    <property type="entry name" value="DUF2007"/>
</dbReference>